<evidence type="ECO:0000313" key="1">
    <source>
        <dbReference type="EMBL" id="PZQ99194.1"/>
    </source>
</evidence>
<sequence>MDAKYLRQVQEAGWTIVAVDAGEVIAGCPRAGCELKLRMKEGQKIPSACGEISPLQEAEVDGYAEIQRFLWERRLQLDLSIQDVEAITGFTHGHLAKMEKLNPTRIPNAQTLTEWARGLGFKIVFRHVGLPLYALRTIEQTRAGLAKRRVWQRFHRGRRIKLLPPPKD</sequence>
<reference evidence="1 2" key="1">
    <citation type="submission" date="2017-08" db="EMBL/GenBank/DDBJ databases">
        <title>Infants hospitalized years apart are colonized by the same room-sourced microbial strains.</title>
        <authorList>
            <person name="Brooks B."/>
            <person name="Olm M.R."/>
            <person name="Firek B.A."/>
            <person name="Baker R."/>
            <person name="Thomas B.C."/>
            <person name="Morowitz M.J."/>
            <person name="Banfield J.F."/>
        </authorList>
    </citation>
    <scope>NUCLEOTIDE SEQUENCE [LARGE SCALE GENOMIC DNA]</scope>
    <source>
        <strain evidence="1">S2_003_000_R2_11</strain>
    </source>
</reference>
<gene>
    <name evidence="1" type="ORF">DI533_00355</name>
</gene>
<dbReference type="EMBL" id="QFQS01000001">
    <property type="protein sequence ID" value="PZQ99194.1"/>
    <property type="molecule type" value="Genomic_DNA"/>
</dbReference>
<organism evidence="1 2">
    <name type="scientific">Cereibacter sphaeroides</name>
    <name type="common">Rhodobacter sphaeroides</name>
    <dbReference type="NCBI Taxonomy" id="1063"/>
    <lineage>
        <taxon>Bacteria</taxon>
        <taxon>Pseudomonadati</taxon>
        <taxon>Pseudomonadota</taxon>
        <taxon>Alphaproteobacteria</taxon>
        <taxon>Rhodobacterales</taxon>
        <taxon>Paracoccaceae</taxon>
        <taxon>Cereibacter</taxon>
    </lineage>
</organism>
<dbReference type="AlphaFoldDB" id="A0A2W5SHE8"/>
<evidence type="ECO:0000313" key="2">
    <source>
        <dbReference type="Proteomes" id="UP000248975"/>
    </source>
</evidence>
<accession>A0A2W5SHE8</accession>
<proteinExistence type="predicted"/>
<protein>
    <submittedName>
        <fullName evidence="1">Uncharacterized protein</fullName>
    </submittedName>
</protein>
<dbReference type="Proteomes" id="UP000248975">
    <property type="component" value="Unassembled WGS sequence"/>
</dbReference>
<name>A0A2W5SHE8_CERSP</name>
<comment type="caution">
    <text evidence="1">The sequence shown here is derived from an EMBL/GenBank/DDBJ whole genome shotgun (WGS) entry which is preliminary data.</text>
</comment>